<gene>
    <name evidence="1" type="ORF">E2C01_017422</name>
</gene>
<reference evidence="1 2" key="1">
    <citation type="submission" date="2019-05" db="EMBL/GenBank/DDBJ databases">
        <title>Another draft genome of Portunus trituberculatus and its Hox gene families provides insights of decapod evolution.</title>
        <authorList>
            <person name="Jeong J.-H."/>
            <person name="Song I."/>
            <person name="Kim S."/>
            <person name="Choi T."/>
            <person name="Kim D."/>
            <person name="Ryu S."/>
            <person name="Kim W."/>
        </authorList>
    </citation>
    <scope>NUCLEOTIDE SEQUENCE [LARGE SCALE GENOMIC DNA]</scope>
    <source>
        <tissue evidence="1">Muscle</tissue>
    </source>
</reference>
<keyword evidence="2" id="KW-1185">Reference proteome</keyword>
<evidence type="ECO:0000313" key="1">
    <source>
        <dbReference type="EMBL" id="MPC24340.1"/>
    </source>
</evidence>
<comment type="caution">
    <text evidence="1">The sequence shown here is derived from an EMBL/GenBank/DDBJ whole genome shotgun (WGS) entry which is preliminary data.</text>
</comment>
<dbReference type="Proteomes" id="UP000324222">
    <property type="component" value="Unassembled WGS sequence"/>
</dbReference>
<dbReference type="AlphaFoldDB" id="A0A5B7DSE5"/>
<proteinExistence type="predicted"/>
<name>A0A5B7DSE5_PORTR</name>
<sequence length="137" mass="14827">MHHRQITRNSRHVRSLRRDTRDDVFGPTRLALFRACQSTVTNALPASLPHLTSTSSSCPPPSISLHEALYTASLFATKVADAAPASLPHLTTISCYFSLSLPGILQAASLFATEVPGSRGLSSVYHLTLVRNEKTGE</sequence>
<dbReference type="EMBL" id="VSRR010001319">
    <property type="protein sequence ID" value="MPC24340.1"/>
    <property type="molecule type" value="Genomic_DNA"/>
</dbReference>
<evidence type="ECO:0000313" key="2">
    <source>
        <dbReference type="Proteomes" id="UP000324222"/>
    </source>
</evidence>
<protein>
    <submittedName>
        <fullName evidence="1">Uncharacterized protein</fullName>
    </submittedName>
</protein>
<organism evidence="1 2">
    <name type="scientific">Portunus trituberculatus</name>
    <name type="common">Swimming crab</name>
    <name type="synonym">Neptunus trituberculatus</name>
    <dbReference type="NCBI Taxonomy" id="210409"/>
    <lineage>
        <taxon>Eukaryota</taxon>
        <taxon>Metazoa</taxon>
        <taxon>Ecdysozoa</taxon>
        <taxon>Arthropoda</taxon>
        <taxon>Crustacea</taxon>
        <taxon>Multicrustacea</taxon>
        <taxon>Malacostraca</taxon>
        <taxon>Eumalacostraca</taxon>
        <taxon>Eucarida</taxon>
        <taxon>Decapoda</taxon>
        <taxon>Pleocyemata</taxon>
        <taxon>Brachyura</taxon>
        <taxon>Eubrachyura</taxon>
        <taxon>Portunoidea</taxon>
        <taxon>Portunidae</taxon>
        <taxon>Portuninae</taxon>
        <taxon>Portunus</taxon>
    </lineage>
</organism>
<accession>A0A5B7DSE5</accession>